<comment type="caution">
    <text evidence="2">The sequence shown here is derived from an EMBL/GenBank/DDBJ whole genome shotgun (WGS) entry which is preliminary data.</text>
</comment>
<name>A0A0C2CLY3_9BACT</name>
<dbReference type="Proteomes" id="UP000031599">
    <property type="component" value="Unassembled WGS sequence"/>
</dbReference>
<proteinExistence type="predicted"/>
<dbReference type="AlphaFoldDB" id="A0A0C2CLY3"/>
<reference evidence="2 3" key="1">
    <citation type="submission" date="2014-12" db="EMBL/GenBank/DDBJ databases">
        <title>Genome assembly of Enhygromyxa salina DSM 15201.</title>
        <authorList>
            <person name="Sharma G."/>
            <person name="Subramanian S."/>
        </authorList>
    </citation>
    <scope>NUCLEOTIDE SEQUENCE [LARGE SCALE GENOMIC DNA]</scope>
    <source>
        <strain evidence="2 3">DSM 15201</strain>
    </source>
</reference>
<protein>
    <submittedName>
        <fullName evidence="2">Uncharacterized protein</fullName>
    </submittedName>
</protein>
<organism evidence="2 3">
    <name type="scientific">Enhygromyxa salina</name>
    <dbReference type="NCBI Taxonomy" id="215803"/>
    <lineage>
        <taxon>Bacteria</taxon>
        <taxon>Pseudomonadati</taxon>
        <taxon>Myxococcota</taxon>
        <taxon>Polyangia</taxon>
        <taxon>Nannocystales</taxon>
        <taxon>Nannocystaceae</taxon>
        <taxon>Enhygromyxa</taxon>
    </lineage>
</organism>
<dbReference type="EMBL" id="JMCC02000144">
    <property type="protein sequence ID" value="KIG12221.1"/>
    <property type="molecule type" value="Genomic_DNA"/>
</dbReference>
<sequence length="68" mass="7281">MASASRRPGRDPGRIGQAPAPPSAESHPNIRRNHPSPLRRGPHMRPRTNGPEGSEAKSLKLWGVLGTA</sequence>
<evidence type="ECO:0000256" key="1">
    <source>
        <dbReference type="SAM" id="MobiDB-lite"/>
    </source>
</evidence>
<accession>A0A0C2CLY3</accession>
<feature type="region of interest" description="Disordered" evidence="1">
    <location>
        <begin position="1"/>
        <end position="68"/>
    </location>
</feature>
<evidence type="ECO:0000313" key="3">
    <source>
        <dbReference type="Proteomes" id="UP000031599"/>
    </source>
</evidence>
<evidence type="ECO:0000313" key="2">
    <source>
        <dbReference type="EMBL" id="KIG12221.1"/>
    </source>
</evidence>
<gene>
    <name evidence="2" type="ORF">DB30_01794</name>
</gene>